<protein>
    <submittedName>
        <fullName evidence="1">Uncharacterized protein</fullName>
    </submittedName>
</protein>
<proteinExistence type="predicted"/>
<name>A0ABY7FEY9_MYAAR</name>
<reference evidence="1" key="1">
    <citation type="submission" date="2022-11" db="EMBL/GenBank/DDBJ databases">
        <title>Centuries of genome instability and evolution in soft-shell clam transmissible cancer (bioRxiv).</title>
        <authorList>
            <person name="Hart S.F.M."/>
            <person name="Yonemitsu M.A."/>
            <person name="Giersch R.M."/>
            <person name="Beal B.F."/>
            <person name="Arriagada G."/>
            <person name="Davis B.W."/>
            <person name="Ostrander E.A."/>
            <person name="Goff S.P."/>
            <person name="Metzger M.J."/>
        </authorList>
    </citation>
    <scope>NUCLEOTIDE SEQUENCE</scope>
    <source>
        <strain evidence="1">MELC-2E11</strain>
        <tissue evidence="1">Siphon/mantle</tissue>
    </source>
</reference>
<feature type="non-terminal residue" evidence="1">
    <location>
        <position position="1"/>
    </location>
</feature>
<sequence length="60" mass="6828">MVLGVKPMTSKKMGLLWNFQDVLLKFRSPKINRDLAERTQYPLKPAFALTVHKAQGITLS</sequence>
<accession>A0ABY7FEY9</accession>
<organism evidence="1 2">
    <name type="scientific">Mya arenaria</name>
    <name type="common">Soft-shell clam</name>
    <dbReference type="NCBI Taxonomy" id="6604"/>
    <lineage>
        <taxon>Eukaryota</taxon>
        <taxon>Metazoa</taxon>
        <taxon>Spiralia</taxon>
        <taxon>Lophotrochozoa</taxon>
        <taxon>Mollusca</taxon>
        <taxon>Bivalvia</taxon>
        <taxon>Autobranchia</taxon>
        <taxon>Heteroconchia</taxon>
        <taxon>Euheterodonta</taxon>
        <taxon>Imparidentia</taxon>
        <taxon>Neoheterodontei</taxon>
        <taxon>Myida</taxon>
        <taxon>Myoidea</taxon>
        <taxon>Myidae</taxon>
        <taxon>Mya</taxon>
    </lineage>
</organism>
<gene>
    <name evidence="1" type="ORF">MAR_014666</name>
</gene>
<dbReference type="EMBL" id="CP111023">
    <property type="protein sequence ID" value="WAR20692.1"/>
    <property type="molecule type" value="Genomic_DNA"/>
</dbReference>
<evidence type="ECO:0000313" key="2">
    <source>
        <dbReference type="Proteomes" id="UP001164746"/>
    </source>
</evidence>
<evidence type="ECO:0000313" key="1">
    <source>
        <dbReference type="EMBL" id="WAR20692.1"/>
    </source>
</evidence>
<keyword evidence="2" id="KW-1185">Reference proteome</keyword>
<dbReference type="Proteomes" id="UP001164746">
    <property type="component" value="Chromosome 12"/>
</dbReference>